<dbReference type="OrthoDB" id="422663at2759"/>
<dbReference type="GO" id="GO:0006364">
    <property type="term" value="P:rRNA processing"/>
    <property type="evidence" value="ECO:0007669"/>
    <property type="project" value="UniProtKB-KW"/>
</dbReference>
<dbReference type="Pfam" id="PF00271">
    <property type="entry name" value="Helicase_C"/>
    <property type="match status" value="1"/>
</dbReference>
<feature type="region of interest" description="Disordered" evidence="12">
    <location>
        <begin position="656"/>
        <end position="687"/>
    </location>
</feature>
<protein>
    <recommendedName>
        <fullName evidence="11">ATP-dependent RNA helicase</fullName>
        <ecNumber evidence="11">3.6.4.13</ecNumber>
    </recommendedName>
</protein>
<feature type="domain" description="Helicase ATP-binding" evidence="13">
    <location>
        <begin position="176"/>
        <end position="370"/>
    </location>
</feature>
<dbReference type="SUPFAM" id="SSF52540">
    <property type="entry name" value="P-loop containing nucleoside triphosphate hydrolases"/>
    <property type="match status" value="1"/>
</dbReference>
<dbReference type="PROSITE" id="PS51195">
    <property type="entry name" value="Q_MOTIF"/>
    <property type="match status" value="1"/>
</dbReference>
<keyword evidence="9" id="KW-0539">Nucleus</keyword>
<feature type="domain" description="DEAD-box RNA helicase Q" evidence="15">
    <location>
        <begin position="143"/>
        <end position="172"/>
    </location>
</feature>
<dbReference type="InterPro" id="IPR011545">
    <property type="entry name" value="DEAD/DEAH_box_helicase_dom"/>
</dbReference>
<comment type="caution">
    <text evidence="16">The sequence shown here is derived from an EMBL/GenBank/DDBJ whole genome shotgun (WGS) entry which is preliminary data.</text>
</comment>
<keyword evidence="6 11" id="KW-0347">Helicase</keyword>
<dbReference type="SMART" id="SM00490">
    <property type="entry name" value="HELICc"/>
    <property type="match status" value="1"/>
</dbReference>
<evidence type="ECO:0000313" key="17">
    <source>
        <dbReference type="Proteomes" id="UP000193685"/>
    </source>
</evidence>
<keyword evidence="5 11" id="KW-0378">Hydrolase</keyword>
<dbReference type="OMA" id="AVHIKAD"/>
<evidence type="ECO:0000256" key="3">
    <source>
        <dbReference type="ARBA" id="ARBA00022552"/>
    </source>
</evidence>
<feature type="compositionally biased region" description="Basic and acidic residues" evidence="12">
    <location>
        <begin position="675"/>
        <end position="685"/>
    </location>
</feature>
<evidence type="ECO:0000256" key="11">
    <source>
        <dbReference type="RuleBase" id="RU365068"/>
    </source>
</evidence>
<keyword evidence="7 11" id="KW-0067">ATP-binding</keyword>
<organism evidence="16 17">
    <name type="scientific">Protomyces lactucae-debilis</name>
    <dbReference type="NCBI Taxonomy" id="2754530"/>
    <lineage>
        <taxon>Eukaryota</taxon>
        <taxon>Fungi</taxon>
        <taxon>Dikarya</taxon>
        <taxon>Ascomycota</taxon>
        <taxon>Taphrinomycotina</taxon>
        <taxon>Taphrinomycetes</taxon>
        <taxon>Taphrinales</taxon>
        <taxon>Protomycetaceae</taxon>
        <taxon>Protomyces</taxon>
    </lineage>
</organism>
<dbReference type="PANTHER" id="PTHR24031">
    <property type="entry name" value="RNA HELICASE"/>
    <property type="match status" value="1"/>
</dbReference>
<dbReference type="InterPro" id="IPR014001">
    <property type="entry name" value="Helicase_ATP-bd"/>
</dbReference>
<evidence type="ECO:0000256" key="5">
    <source>
        <dbReference type="ARBA" id="ARBA00022801"/>
    </source>
</evidence>
<dbReference type="GO" id="GO:0005524">
    <property type="term" value="F:ATP binding"/>
    <property type="evidence" value="ECO:0007669"/>
    <property type="project" value="UniProtKB-UniRule"/>
</dbReference>
<evidence type="ECO:0000256" key="1">
    <source>
        <dbReference type="ARBA" id="ARBA00004604"/>
    </source>
</evidence>
<dbReference type="EMBL" id="MCFI01000013">
    <property type="protein sequence ID" value="ORY80398.1"/>
    <property type="molecule type" value="Genomic_DNA"/>
</dbReference>
<dbReference type="RefSeq" id="XP_040724286.1">
    <property type="nucleotide sequence ID" value="XM_040869608.1"/>
</dbReference>
<evidence type="ECO:0000259" key="15">
    <source>
        <dbReference type="PROSITE" id="PS51195"/>
    </source>
</evidence>
<evidence type="ECO:0000256" key="8">
    <source>
        <dbReference type="ARBA" id="ARBA00022884"/>
    </source>
</evidence>
<dbReference type="InterPro" id="IPR014014">
    <property type="entry name" value="RNA_helicase_DEAD_Q_motif"/>
</dbReference>
<dbReference type="SMART" id="SM00487">
    <property type="entry name" value="DEXDc"/>
    <property type="match status" value="1"/>
</dbReference>
<dbReference type="Pfam" id="PF00270">
    <property type="entry name" value="DEAD"/>
    <property type="match status" value="1"/>
</dbReference>
<dbReference type="GO" id="GO:0003723">
    <property type="term" value="F:RNA binding"/>
    <property type="evidence" value="ECO:0007669"/>
    <property type="project" value="UniProtKB-UniRule"/>
</dbReference>
<dbReference type="GO" id="GO:0005730">
    <property type="term" value="C:nucleolus"/>
    <property type="evidence" value="ECO:0007669"/>
    <property type="project" value="UniProtKB-SubCell"/>
</dbReference>
<dbReference type="GO" id="GO:0016787">
    <property type="term" value="F:hydrolase activity"/>
    <property type="evidence" value="ECO:0007669"/>
    <property type="project" value="UniProtKB-KW"/>
</dbReference>
<dbReference type="InterPro" id="IPR001650">
    <property type="entry name" value="Helicase_C-like"/>
</dbReference>
<evidence type="ECO:0000256" key="2">
    <source>
        <dbReference type="ARBA" id="ARBA00022517"/>
    </source>
</evidence>
<feature type="domain" description="Helicase C-terminal" evidence="14">
    <location>
        <begin position="391"/>
        <end position="586"/>
    </location>
</feature>
<keyword evidence="3" id="KW-0698">rRNA processing</keyword>
<keyword evidence="4 11" id="KW-0547">Nucleotide-binding</keyword>
<dbReference type="GeneID" id="63786207"/>
<dbReference type="InterPro" id="IPR027417">
    <property type="entry name" value="P-loop_NTPase"/>
</dbReference>
<dbReference type="AlphaFoldDB" id="A0A1Y2F903"/>
<keyword evidence="8 11" id="KW-0694">RNA-binding</keyword>
<feature type="region of interest" description="Disordered" evidence="12">
    <location>
        <begin position="43"/>
        <end position="98"/>
    </location>
</feature>
<evidence type="ECO:0000256" key="7">
    <source>
        <dbReference type="ARBA" id="ARBA00022840"/>
    </source>
</evidence>
<accession>A0A1Y2F903</accession>
<dbReference type="InterPro" id="IPR025313">
    <property type="entry name" value="SPB4-like_CTE"/>
</dbReference>
<proteinExistence type="inferred from homology"/>
<dbReference type="EC" id="3.6.4.13" evidence="11"/>
<feature type="compositionally biased region" description="Basic and acidic residues" evidence="12">
    <location>
        <begin position="56"/>
        <end position="70"/>
    </location>
</feature>
<evidence type="ECO:0000256" key="6">
    <source>
        <dbReference type="ARBA" id="ARBA00022806"/>
    </source>
</evidence>
<evidence type="ECO:0000259" key="14">
    <source>
        <dbReference type="PROSITE" id="PS51194"/>
    </source>
</evidence>
<dbReference type="GO" id="GO:0003724">
    <property type="term" value="F:RNA helicase activity"/>
    <property type="evidence" value="ECO:0007669"/>
    <property type="project" value="UniProtKB-EC"/>
</dbReference>
<dbReference type="PROSITE" id="PS51192">
    <property type="entry name" value="HELICASE_ATP_BIND_1"/>
    <property type="match status" value="1"/>
</dbReference>
<dbReference type="Pfam" id="PF13959">
    <property type="entry name" value="CTE_SPB4"/>
    <property type="match status" value="1"/>
</dbReference>
<comment type="function">
    <text evidence="11">RNA helicase.</text>
</comment>
<dbReference type="Proteomes" id="UP000193685">
    <property type="component" value="Unassembled WGS sequence"/>
</dbReference>
<comment type="catalytic activity">
    <reaction evidence="11">
        <text>ATP + H2O = ADP + phosphate + H(+)</text>
        <dbReference type="Rhea" id="RHEA:13065"/>
        <dbReference type="ChEBI" id="CHEBI:15377"/>
        <dbReference type="ChEBI" id="CHEBI:15378"/>
        <dbReference type="ChEBI" id="CHEBI:30616"/>
        <dbReference type="ChEBI" id="CHEBI:43474"/>
        <dbReference type="ChEBI" id="CHEBI:456216"/>
        <dbReference type="EC" id="3.6.4.13"/>
    </reaction>
</comment>
<comment type="subcellular location">
    <subcellularLocation>
        <location evidence="1">Nucleus</location>
        <location evidence="1">Nucleolus</location>
    </subcellularLocation>
</comment>
<evidence type="ECO:0000259" key="13">
    <source>
        <dbReference type="PROSITE" id="PS51192"/>
    </source>
</evidence>
<keyword evidence="17" id="KW-1185">Reference proteome</keyword>
<gene>
    <name evidence="16" type="ORF">BCR37DRAFT_381068</name>
</gene>
<dbReference type="PROSITE" id="PS51194">
    <property type="entry name" value="HELICASE_CTER"/>
    <property type="match status" value="1"/>
</dbReference>
<keyword evidence="2" id="KW-0690">Ribosome biogenesis</keyword>
<dbReference type="CDD" id="cd18787">
    <property type="entry name" value="SF2_C_DEAD"/>
    <property type="match status" value="1"/>
</dbReference>
<evidence type="ECO:0000256" key="9">
    <source>
        <dbReference type="ARBA" id="ARBA00023242"/>
    </source>
</evidence>
<feature type="compositionally biased region" description="Basic and acidic residues" evidence="12">
    <location>
        <begin position="80"/>
        <end position="89"/>
    </location>
</feature>
<comment type="similarity">
    <text evidence="11">Belongs to the DEAD box helicase family.</text>
</comment>
<comment type="domain">
    <text evidence="11">The Q motif is unique to and characteristic of the DEAD box family of RNA helicases and controls ATP binding and hydrolysis.</text>
</comment>
<evidence type="ECO:0000256" key="10">
    <source>
        <dbReference type="PROSITE-ProRule" id="PRU00552"/>
    </source>
</evidence>
<name>A0A1Y2F903_PROLT</name>
<evidence type="ECO:0000313" key="16">
    <source>
        <dbReference type="EMBL" id="ORY80398.1"/>
    </source>
</evidence>
<reference evidence="16 17" key="1">
    <citation type="submission" date="2016-07" db="EMBL/GenBank/DDBJ databases">
        <title>Pervasive Adenine N6-methylation of Active Genes in Fungi.</title>
        <authorList>
            <consortium name="DOE Joint Genome Institute"/>
            <person name="Mondo S.J."/>
            <person name="Dannebaum R.O."/>
            <person name="Kuo R.C."/>
            <person name="Labutti K."/>
            <person name="Haridas S."/>
            <person name="Kuo A."/>
            <person name="Salamov A."/>
            <person name="Ahrendt S.R."/>
            <person name="Lipzen A."/>
            <person name="Sullivan W."/>
            <person name="Andreopoulos W.B."/>
            <person name="Clum A."/>
            <person name="Lindquist E."/>
            <person name="Daum C."/>
            <person name="Ramamoorthy G.K."/>
            <person name="Gryganskyi A."/>
            <person name="Culley D."/>
            <person name="Magnuson J.K."/>
            <person name="James T.Y."/>
            <person name="O'Malley M.A."/>
            <person name="Stajich J.E."/>
            <person name="Spatafora J.W."/>
            <person name="Visel A."/>
            <person name="Grigoriev I.V."/>
        </authorList>
    </citation>
    <scope>NUCLEOTIDE SEQUENCE [LARGE SCALE GENOMIC DNA]</scope>
    <source>
        <strain evidence="16 17">12-1054</strain>
    </source>
</reference>
<dbReference type="STRING" id="56484.A0A1Y2F903"/>
<feature type="short sequence motif" description="Q motif" evidence="10">
    <location>
        <begin position="143"/>
        <end position="172"/>
    </location>
</feature>
<evidence type="ECO:0000256" key="4">
    <source>
        <dbReference type="ARBA" id="ARBA00022741"/>
    </source>
</evidence>
<dbReference type="SMART" id="SM01178">
    <property type="entry name" value="DUF4217"/>
    <property type="match status" value="1"/>
</dbReference>
<evidence type="ECO:0000256" key="12">
    <source>
        <dbReference type="SAM" id="MobiDB-lite"/>
    </source>
</evidence>
<sequence length="715" mass="78732">MADEGMMLNLVSNTTPVVKKHKAVGGRWTDRAKINKRETRRVRQALPKPAPVSEPVESHSQDVTAEKSTDYRPNLKRKRQEALKGKAPVEGEEAEDDTRVAGQVVASLFDYHDPLPAMKPAVKRTSPPEAITPSNAPLNNDDSSFAGLGIVPEVVTTMSEKLSIEKPTIIQKRVLQVMLKTDKDVFIQAQTGSGKTLAYLLPIVNRLCQIPAGLQSRDRGCFALIVAPTRELAQQIYHVVDTLLNSHRARWIVPVLLIGGEKKKSEKARLRKGANIVIATPGRLKDHLDSTKNLDVRAISWVILDEGDRLMDLGFEATIVDILKIISDREGRRISAPAMPERRITVICSATAKKNVEELGQTSLRDAIFIETGNKELQADRQQSGTVAPAQLKQEFLVVPTKLRMVTLVALLKKLFGGPKPAKKVICFFSCGDTVDWHFKACTHNEAPMTGSNAAGPEDDKPVLPSISKAHALLPEVTLHKLHGSLDQQMRKATLHAFATTEEPALLFCTDVASRGLDLQVSYVIQYDPPFSIDDYTHRIGRTARAGKNGSALLFTLKSESAYLELIRETLHCDLNELNVKFLLKAGFGAQFEEGATAWQLAYEKFANQAGTVEQAKRAYTSHVRAYATHISAERSCFPMHALQLGHVAKSFGLRDAPSNIKSTAPPPVKKHRKQAEEGSQDKRPGPAKVLDVAARMRHAVAQQSRAGGMDFNIF</sequence>
<dbReference type="Gene3D" id="3.40.50.300">
    <property type="entry name" value="P-loop containing nucleotide triphosphate hydrolases"/>
    <property type="match status" value="2"/>
</dbReference>